<keyword evidence="2" id="KW-0812">Transmembrane</keyword>
<dbReference type="KEGG" id="slan:GV829_13420"/>
<feature type="compositionally biased region" description="Low complexity" evidence="1">
    <location>
        <begin position="55"/>
        <end position="72"/>
    </location>
</feature>
<evidence type="ECO:0000256" key="1">
    <source>
        <dbReference type="SAM" id="MobiDB-lite"/>
    </source>
</evidence>
<reference evidence="3 4" key="1">
    <citation type="submission" date="2020-01" db="EMBL/GenBank/DDBJ databases">
        <title>Sphingomonas sp. strain CSW-10.</title>
        <authorList>
            <person name="Chen W.-M."/>
        </authorList>
    </citation>
    <scope>NUCLEOTIDE SEQUENCE [LARGE SCALE GENOMIC DNA]</scope>
    <source>
        <strain evidence="3 4">CSW-10</strain>
    </source>
</reference>
<accession>A0A6M4AVZ9</accession>
<feature type="transmembrane region" description="Helical" evidence="2">
    <location>
        <begin position="23"/>
        <end position="43"/>
    </location>
</feature>
<keyword evidence="2" id="KW-1133">Transmembrane helix</keyword>
<feature type="region of interest" description="Disordered" evidence="1">
    <location>
        <begin position="55"/>
        <end position="124"/>
    </location>
</feature>
<sequence length="124" mass="12717">MTGLRHRSQPASHDTRKEARRRLLVGLSGLTAMLLLVVLAGLVTDRARKEADAAMAQAQAAGVANPGVGAPASNEPLADLGVAPSVDDAAVSVPLPNAPAATNAVGRVPDLEPDPQLEAQKSMR</sequence>
<keyword evidence="2" id="KW-0472">Membrane</keyword>
<dbReference type="AlphaFoldDB" id="A0A6M4AVZ9"/>
<evidence type="ECO:0000256" key="2">
    <source>
        <dbReference type="SAM" id="Phobius"/>
    </source>
</evidence>
<feature type="compositionally biased region" description="Low complexity" evidence="1">
    <location>
        <begin position="82"/>
        <end position="94"/>
    </location>
</feature>
<evidence type="ECO:0000313" key="4">
    <source>
        <dbReference type="Proteomes" id="UP000503018"/>
    </source>
</evidence>
<dbReference type="RefSeq" id="WP_169947445.1">
    <property type="nucleotide sequence ID" value="NZ_CP053015.1"/>
</dbReference>
<name>A0A6M4AVZ9_9SPHN</name>
<protein>
    <submittedName>
        <fullName evidence="3">Uncharacterized protein</fullName>
    </submittedName>
</protein>
<dbReference type="Proteomes" id="UP000503018">
    <property type="component" value="Chromosome"/>
</dbReference>
<organism evidence="3 4">
    <name type="scientific">Sphingomonas lacunae</name>
    <dbReference type="NCBI Taxonomy" id="2698828"/>
    <lineage>
        <taxon>Bacteria</taxon>
        <taxon>Pseudomonadati</taxon>
        <taxon>Pseudomonadota</taxon>
        <taxon>Alphaproteobacteria</taxon>
        <taxon>Sphingomonadales</taxon>
        <taxon>Sphingomonadaceae</taxon>
        <taxon>Sphingomonas</taxon>
    </lineage>
</organism>
<dbReference type="EMBL" id="CP053015">
    <property type="protein sequence ID" value="QJQ33313.1"/>
    <property type="molecule type" value="Genomic_DNA"/>
</dbReference>
<proteinExistence type="predicted"/>
<gene>
    <name evidence="3" type="ORF">GV829_13420</name>
</gene>
<keyword evidence="4" id="KW-1185">Reference proteome</keyword>
<evidence type="ECO:0000313" key="3">
    <source>
        <dbReference type="EMBL" id="QJQ33313.1"/>
    </source>
</evidence>